<evidence type="ECO:0000259" key="1">
    <source>
        <dbReference type="Pfam" id="PF23055"/>
    </source>
</evidence>
<gene>
    <name evidence="2" type="ORF">AVEN_24206_1</name>
</gene>
<protein>
    <recommendedName>
        <fullName evidence="1">DUF7041 domain-containing protein</fullName>
    </recommendedName>
</protein>
<keyword evidence="3" id="KW-1185">Reference proteome</keyword>
<dbReference type="OrthoDB" id="6144264at2759"/>
<dbReference type="InterPro" id="IPR055469">
    <property type="entry name" value="DUF7041"/>
</dbReference>
<evidence type="ECO:0000313" key="3">
    <source>
        <dbReference type="Proteomes" id="UP000499080"/>
    </source>
</evidence>
<proteinExistence type="predicted"/>
<reference evidence="2 3" key="1">
    <citation type="journal article" date="2019" name="Sci. Rep.">
        <title>Orb-weaving spider Araneus ventricosus genome elucidates the spidroin gene catalogue.</title>
        <authorList>
            <person name="Kono N."/>
            <person name="Nakamura H."/>
            <person name="Ohtoshi R."/>
            <person name="Moran D.A.P."/>
            <person name="Shinohara A."/>
            <person name="Yoshida Y."/>
            <person name="Fujiwara M."/>
            <person name="Mori M."/>
            <person name="Tomita M."/>
            <person name="Arakawa K."/>
        </authorList>
    </citation>
    <scope>NUCLEOTIDE SEQUENCE [LARGE SCALE GENOMIC DNA]</scope>
</reference>
<name>A0A4Y2GTX0_ARAVE</name>
<accession>A0A4Y2GTX0</accession>
<dbReference type="PANTHER" id="PTHR33327:SF3">
    <property type="entry name" value="RNA-DIRECTED DNA POLYMERASE"/>
    <property type="match status" value="1"/>
</dbReference>
<dbReference type="EMBL" id="BGPR01001593">
    <property type="protein sequence ID" value="GBM57432.1"/>
    <property type="molecule type" value="Genomic_DNA"/>
</dbReference>
<comment type="caution">
    <text evidence="2">The sequence shown here is derived from an EMBL/GenBank/DDBJ whole genome shotgun (WGS) entry which is preliminary data.</text>
</comment>
<dbReference type="Proteomes" id="UP000499080">
    <property type="component" value="Unassembled WGS sequence"/>
</dbReference>
<dbReference type="AlphaFoldDB" id="A0A4Y2GTX0"/>
<dbReference type="Pfam" id="PF23055">
    <property type="entry name" value="DUF7041"/>
    <property type="match status" value="1"/>
</dbReference>
<evidence type="ECO:0000313" key="2">
    <source>
        <dbReference type="EMBL" id="GBM57432.1"/>
    </source>
</evidence>
<sequence>MFSQIESQFLIAGISQEETKFHHVVAILEEDILSYVSDLVRCKRNDNPYTQLKNRLITQLADSESVRLRNLLSDMQLGADFLERYGLLVDIKNGKLIDVERHRTTRGHLFFGLSLGITVLSGDTQYHKILSKFPNLTNTSLNIVPKSHGTSYLLKDR</sequence>
<dbReference type="PANTHER" id="PTHR33327">
    <property type="entry name" value="ENDONUCLEASE"/>
    <property type="match status" value="1"/>
</dbReference>
<feature type="domain" description="DUF7041" evidence="1">
    <location>
        <begin position="2"/>
        <end position="72"/>
    </location>
</feature>
<organism evidence="2 3">
    <name type="scientific">Araneus ventricosus</name>
    <name type="common">Orbweaver spider</name>
    <name type="synonym">Epeira ventricosa</name>
    <dbReference type="NCBI Taxonomy" id="182803"/>
    <lineage>
        <taxon>Eukaryota</taxon>
        <taxon>Metazoa</taxon>
        <taxon>Ecdysozoa</taxon>
        <taxon>Arthropoda</taxon>
        <taxon>Chelicerata</taxon>
        <taxon>Arachnida</taxon>
        <taxon>Araneae</taxon>
        <taxon>Araneomorphae</taxon>
        <taxon>Entelegynae</taxon>
        <taxon>Araneoidea</taxon>
        <taxon>Araneidae</taxon>
        <taxon>Araneus</taxon>
    </lineage>
</organism>